<dbReference type="InterPro" id="IPR011697">
    <property type="entry name" value="Peptidase_C26"/>
</dbReference>
<dbReference type="EMBL" id="JAUQSZ010000005">
    <property type="protein sequence ID" value="MDO7842504.1"/>
    <property type="molecule type" value="Genomic_DNA"/>
</dbReference>
<evidence type="ECO:0000313" key="2">
    <source>
        <dbReference type="Proteomes" id="UP001176468"/>
    </source>
</evidence>
<dbReference type="Gene3D" id="3.40.50.880">
    <property type="match status" value="1"/>
</dbReference>
<dbReference type="RefSeq" id="WP_304560964.1">
    <property type="nucleotide sequence ID" value="NZ_JAUQSZ010000005.1"/>
</dbReference>
<organism evidence="1 2">
    <name type="scientific">Sphingomonas immobilis</name>
    <dbReference type="NCBI Taxonomy" id="3063997"/>
    <lineage>
        <taxon>Bacteria</taxon>
        <taxon>Pseudomonadati</taxon>
        <taxon>Pseudomonadota</taxon>
        <taxon>Alphaproteobacteria</taxon>
        <taxon>Sphingomonadales</taxon>
        <taxon>Sphingomonadaceae</taxon>
        <taxon>Sphingomonas</taxon>
    </lineage>
</organism>
<protein>
    <submittedName>
        <fullName evidence="1">Gamma-glutamyl-gamma-aminobutyrate hydrolase family protein</fullName>
    </submittedName>
</protein>
<reference evidence="1" key="1">
    <citation type="submission" date="2023-07" db="EMBL/GenBank/DDBJ databases">
        <authorList>
            <person name="Kim M.K."/>
        </authorList>
    </citation>
    <scope>NUCLEOTIDE SEQUENCE</scope>
    <source>
        <strain evidence="1">CA1-15</strain>
    </source>
</reference>
<sequence>MSRFTNAFPIDRSCARRPVIGVLCCNEFAQRPIQAVATRFVRPLSDHAGAAVVLVPAVTDACDALALVDRLDGLLLTGSRSNVAASRYGAVDADGPADEQRDEVALRLAAHMIEGGRPVFGICRGLQELNVLFGGTLTTDLHDAHHNGAEDSAYDRQFEHRHEIELLGGLLGSGRETVNSVHHQGIGRLGADLNVEATAPDGLVEAFSARPCGADVLAVQWHPEWALDGTAKSSASHAFFARIGAALSERAVKLP</sequence>
<keyword evidence="1" id="KW-0378">Hydrolase</keyword>
<dbReference type="SUPFAM" id="SSF52317">
    <property type="entry name" value="Class I glutamine amidotransferase-like"/>
    <property type="match status" value="1"/>
</dbReference>
<dbReference type="Pfam" id="PF07722">
    <property type="entry name" value="Peptidase_C26"/>
    <property type="match status" value="1"/>
</dbReference>
<dbReference type="PANTHER" id="PTHR43235">
    <property type="entry name" value="GLUTAMINE AMIDOTRANSFERASE PB2B2.05-RELATED"/>
    <property type="match status" value="1"/>
</dbReference>
<dbReference type="GO" id="GO:0016787">
    <property type="term" value="F:hydrolase activity"/>
    <property type="evidence" value="ECO:0007669"/>
    <property type="project" value="UniProtKB-KW"/>
</dbReference>
<dbReference type="CDD" id="cd01745">
    <property type="entry name" value="GATase1_2"/>
    <property type="match status" value="1"/>
</dbReference>
<keyword evidence="2" id="KW-1185">Reference proteome</keyword>
<comment type="caution">
    <text evidence="1">The sequence shown here is derived from an EMBL/GenBank/DDBJ whole genome shotgun (WGS) entry which is preliminary data.</text>
</comment>
<accession>A0ABT8ZY51</accession>
<gene>
    <name evidence="1" type="ORF">Q5H94_09210</name>
</gene>
<proteinExistence type="predicted"/>
<dbReference type="PROSITE" id="PS51273">
    <property type="entry name" value="GATASE_TYPE_1"/>
    <property type="match status" value="1"/>
</dbReference>
<dbReference type="InterPro" id="IPR044668">
    <property type="entry name" value="PuuD-like"/>
</dbReference>
<dbReference type="PANTHER" id="PTHR43235:SF1">
    <property type="entry name" value="GLUTAMINE AMIDOTRANSFERASE PB2B2.05-RELATED"/>
    <property type="match status" value="1"/>
</dbReference>
<evidence type="ECO:0000313" key="1">
    <source>
        <dbReference type="EMBL" id="MDO7842504.1"/>
    </source>
</evidence>
<name>A0ABT8ZY51_9SPHN</name>
<dbReference type="Proteomes" id="UP001176468">
    <property type="component" value="Unassembled WGS sequence"/>
</dbReference>
<dbReference type="InterPro" id="IPR029062">
    <property type="entry name" value="Class_I_gatase-like"/>
</dbReference>